<protein>
    <submittedName>
        <fullName evidence="1">Uncharacterized protein</fullName>
    </submittedName>
</protein>
<sequence>MNILLSTIIGLIKMGVQVNEMLQSLLLKVQQLLRVPSLA</sequence>
<gene>
    <name evidence="1" type="ORF">J2S19_000369</name>
</gene>
<reference evidence="1 2" key="1">
    <citation type="submission" date="2023-07" db="EMBL/GenBank/DDBJ databases">
        <title>Genomic Encyclopedia of Type Strains, Phase IV (KMG-IV): sequencing the most valuable type-strain genomes for metagenomic binning, comparative biology and taxonomic classification.</title>
        <authorList>
            <person name="Goeker M."/>
        </authorList>
    </citation>
    <scope>NUCLEOTIDE SEQUENCE [LARGE SCALE GENOMIC DNA]</scope>
    <source>
        <strain evidence="1 2">DSM 29005</strain>
    </source>
</reference>
<name>A0ABT9ZA50_9BACI</name>
<accession>A0ABT9ZA50</accession>
<evidence type="ECO:0000313" key="2">
    <source>
        <dbReference type="Proteomes" id="UP001234495"/>
    </source>
</evidence>
<comment type="caution">
    <text evidence="1">The sequence shown here is derived from an EMBL/GenBank/DDBJ whole genome shotgun (WGS) entry which is preliminary data.</text>
</comment>
<evidence type="ECO:0000313" key="1">
    <source>
        <dbReference type="EMBL" id="MDQ0229119.1"/>
    </source>
</evidence>
<dbReference type="EMBL" id="JAUSUD010000001">
    <property type="protein sequence ID" value="MDQ0229119.1"/>
    <property type="molecule type" value="Genomic_DNA"/>
</dbReference>
<organism evidence="1 2">
    <name type="scientific">Metabacillus malikii</name>
    <dbReference type="NCBI Taxonomy" id="1504265"/>
    <lineage>
        <taxon>Bacteria</taxon>
        <taxon>Bacillati</taxon>
        <taxon>Bacillota</taxon>
        <taxon>Bacilli</taxon>
        <taxon>Bacillales</taxon>
        <taxon>Bacillaceae</taxon>
        <taxon>Metabacillus</taxon>
    </lineage>
</organism>
<keyword evidence="2" id="KW-1185">Reference proteome</keyword>
<dbReference type="Proteomes" id="UP001234495">
    <property type="component" value="Unassembled WGS sequence"/>
</dbReference>
<proteinExistence type="predicted"/>